<feature type="region of interest" description="Disordered" evidence="1">
    <location>
        <begin position="221"/>
        <end position="272"/>
    </location>
</feature>
<evidence type="ECO:0000256" key="1">
    <source>
        <dbReference type="SAM" id="MobiDB-lite"/>
    </source>
</evidence>
<feature type="compositionally biased region" description="Basic and acidic residues" evidence="1">
    <location>
        <begin position="41"/>
        <end position="84"/>
    </location>
</feature>
<evidence type="ECO:0008006" key="5">
    <source>
        <dbReference type="Google" id="ProtNLM"/>
    </source>
</evidence>
<sequence>MKKLAVISLLMTTLALGGCRQSLDSVVEKTISSESSGVKKKTTDDKMKENKNTKDSSDVRMDSEVKSKSKGIKTNDNEKEEPQKETVIQETARETEEGTDSQESVSADPRTLDPQSIYYQATPEELAEGAKREQEAQDKFHAQQLESSEESNSSQDSINRDPSTLTDFLNTYGMTPTLYKIQVEGMSEEEALKSTPQNMKTSGEIQSEYLKYIQPFEKANTELDEENEEEHDEEESDLELLGLDEEEYDHNFDEDRYDEGQYQEDFDEMDDY</sequence>
<feature type="compositionally biased region" description="Low complexity" evidence="1">
    <location>
        <begin position="143"/>
        <end position="157"/>
    </location>
</feature>
<dbReference type="Proteomes" id="UP001179647">
    <property type="component" value="Chromosome"/>
</dbReference>
<dbReference type="RefSeq" id="WP_275468326.1">
    <property type="nucleotide sequence ID" value="NZ_CP110232.1"/>
</dbReference>
<feature type="compositionally biased region" description="Acidic residues" evidence="1">
    <location>
        <begin position="222"/>
        <end position="248"/>
    </location>
</feature>
<feature type="region of interest" description="Disordered" evidence="1">
    <location>
        <begin position="27"/>
        <end position="170"/>
    </location>
</feature>
<proteinExistence type="predicted"/>
<gene>
    <name evidence="3" type="ORF">OL234_05930</name>
</gene>
<protein>
    <recommendedName>
        <fullName evidence="5">Lipoprotein</fullName>
    </recommendedName>
</protein>
<dbReference type="AlphaFoldDB" id="A0AAF0I680"/>
<feature type="compositionally biased region" description="Basic and acidic residues" evidence="1">
    <location>
        <begin position="128"/>
        <end position="141"/>
    </location>
</feature>
<accession>A0AAF0I680</accession>
<feature type="chain" id="PRO_5041983777" description="Lipoprotein" evidence="2">
    <location>
        <begin position="18"/>
        <end position="272"/>
    </location>
</feature>
<dbReference type="KEGG" id="vie:OL234_05930"/>
<feature type="compositionally biased region" description="Polar residues" evidence="1">
    <location>
        <begin position="160"/>
        <end position="170"/>
    </location>
</feature>
<reference evidence="3" key="1">
    <citation type="submission" date="2022-10" db="EMBL/GenBank/DDBJ databases">
        <title>Vagococcus sp. isolated from poultry meat.</title>
        <authorList>
            <person name="Johansson P."/>
            <person name="Bjorkroth J."/>
        </authorList>
    </citation>
    <scope>NUCLEOTIDE SEQUENCE</scope>
    <source>
        <strain evidence="3">STAA11</strain>
    </source>
</reference>
<evidence type="ECO:0000313" key="3">
    <source>
        <dbReference type="EMBL" id="WEG72525.1"/>
    </source>
</evidence>
<organism evidence="3 4">
    <name type="scientific">Vagococcus intermedius</name>
    <dbReference type="NCBI Taxonomy" id="2991418"/>
    <lineage>
        <taxon>Bacteria</taxon>
        <taxon>Bacillati</taxon>
        <taxon>Bacillota</taxon>
        <taxon>Bacilli</taxon>
        <taxon>Lactobacillales</taxon>
        <taxon>Enterococcaceae</taxon>
        <taxon>Vagococcus</taxon>
    </lineage>
</organism>
<evidence type="ECO:0000256" key="2">
    <source>
        <dbReference type="SAM" id="SignalP"/>
    </source>
</evidence>
<dbReference type="PROSITE" id="PS51257">
    <property type="entry name" value="PROKAR_LIPOPROTEIN"/>
    <property type="match status" value="1"/>
</dbReference>
<evidence type="ECO:0000313" key="4">
    <source>
        <dbReference type="Proteomes" id="UP001179647"/>
    </source>
</evidence>
<name>A0AAF0I680_9ENTE</name>
<keyword evidence="2" id="KW-0732">Signal</keyword>
<dbReference type="EMBL" id="CP110232">
    <property type="protein sequence ID" value="WEG72525.1"/>
    <property type="molecule type" value="Genomic_DNA"/>
</dbReference>
<feature type="signal peptide" evidence="2">
    <location>
        <begin position="1"/>
        <end position="17"/>
    </location>
</feature>
<keyword evidence="4" id="KW-1185">Reference proteome</keyword>
<feature type="compositionally biased region" description="Acidic residues" evidence="1">
    <location>
        <begin position="255"/>
        <end position="272"/>
    </location>
</feature>